<dbReference type="PaxDb" id="4113-PGSC0003DMT400091575"/>
<proteinExistence type="predicted"/>
<evidence type="ECO:0000256" key="1">
    <source>
        <dbReference type="SAM" id="Phobius"/>
    </source>
</evidence>
<reference evidence="2" key="2">
    <citation type="submission" date="2015-06" db="UniProtKB">
        <authorList>
            <consortium name="EnsemblPlants"/>
        </authorList>
    </citation>
    <scope>IDENTIFICATION</scope>
    <source>
        <strain evidence="2">DM1-3 516 R44</strain>
    </source>
</reference>
<evidence type="ECO:0000313" key="3">
    <source>
        <dbReference type="Proteomes" id="UP000011115"/>
    </source>
</evidence>
<keyword evidence="1" id="KW-0812">Transmembrane</keyword>
<dbReference type="HOGENOM" id="CLU_2030844_0_0_1"/>
<reference evidence="3" key="1">
    <citation type="journal article" date="2011" name="Nature">
        <title>Genome sequence and analysis of the tuber crop potato.</title>
        <authorList>
            <consortium name="The Potato Genome Sequencing Consortium"/>
        </authorList>
    </citation>
    <scope>NUCLEOTIDE SEQUENCE [LARGE SCALE GENOMIC DNA]</scope>
    <source>
        <strain evidence="3">cv. DM1-3 516 R44</strain>
    </source>
</reference>
<dbReference type="InParanoid" id="M1DMY0"/>
<organism evidence="2 3">
    <name type="scientific">Solanum tuberosum</name>
    <name type="common">Potato</name>
    <dbReference type="NCBI Taxonomy" id="4113"/>
    <lineage>
        <taxon>Eukaryota</taxon>
        <taxon>Viridiplantae</taxon>
        <taxon>Streptophyta</taxon>
        <taxon>Embryophyta</taxon>
        <taxon>Tracheophyta</taxon>
        <taxon>Spermatophyta</taxon>
        <taxon>Magnoliopsida</taxon>
        <taxon>eudicotyledons</taxon>
        <taxon>Gunneridae</taxon>
        <taxon>Pentapetalae</taxon>
        <taxon>asterids</taxon>
        <taxon>lamiids</taxon>
        <taxon>Solanales</taxon>
        <taxon>Solanaceae</taxon>
        <taxon>Solanoideae</taxon>
        <taxon>Solaneae</taxon>
        <taxon>Solanum</taxon>
    </lineage>
</organism>
<keyword evidence="1" id="KW-0472">Membrane</keyword>
<accession>M1DMY0</accession>
<evidence type="ECO:0000313" key="2">
    <source>
        <dbReference type="EnsemblPlants" id="PGSC0003DMT400091575"/>
    </source>
</evidence>
<feature type="transmembrane region" description="Helical" evidence="1">
    <location>
        <begin position="26"/>
        <end position="42"/>
    </location>
</feature>
<keyword evidence="3" id="KW-1185">Reference proteome</keyword>
<name>M1DMY0_SOLTU</name>
<keyword evidence="1" id="KW-1133">Transmembrane helix</keyword>
<dbReference type="EnsemblPlants" id="PGSC0003DMT400091575">
    <property type="protein sequence ID" value="PGSC0003DMT400091575"/>
    <property type="gene ID" value="PGSC0003DMG400041146"/>
</dbReference>
<dbReference type="Proteomes" id="UP000011115">
    <property type="component" value="Unassembled WGS sequence"/>
</dbReference>
<dbReference type="AlphaFoldDB" id="M1DMY0"/>
<sequence length="122" mass="13507">MGKSGNNRIIDECHEIMNCLFDLDDVLVIVIVIVIVIVVCEWDRLPRSGITIGSVATFRHNYGIGSHVPVYIGSDCHVSGIFTRLLIDLASKISDHRVEFKGEAILPGCHGILFRLCPSFLD</sequence>
<protein>
    <submittedName>
        <fullName evidence="2">Uncharacterized protein</fullName>
    </submittedName>
</protein>
<dbReference type="Gramene" id="PGSC0003DMT400091575">
    <property type="protein sequence ID" value="PGSC0003DMT400091575"/>
    <property type="gene ID" value="PGSC0003DMG400041146"/>
</dbReference>